<sequence length="376" mass="39110">MAAKKPAKKAVQAAKKPAKPVAKKATVSAASKPLKKAAPAKSAAKVAPAKSASKAVAKKPAAKPVAAASAKSAPAKKAPAKKAPAKPVAPAKVATKPVPAAKPAAKTPAAKPGAKVAAAPAKSKPATASVAPAVATSVPKSASKPAAAKPVPVKPAAAAAAPAPKPVAAKPAASSTPPQKNPVSVSKSSAKTPTKSESTPKAPVAKPTGKVAVAVTAKSNTPAKPAKYKVVEYKTDEATGRPILPKGYKPAADEEYMSALQQEYFRQRLLTWRADLVEESKQTIENLRDEVRDIGDEAERATRETENSLELRTRDRYRKLIGKIDSTLKRLDAGDYGYCVDTGEEIGLERLEARLTAERTIDAQERWEHLQKQQGD</sequence>
<comment type="subunit">
    <text evidence="4">Interacts directly with the RNA polymerase.</text>
</comment>
<feature type="domain" description="Zinc finger DksA/TraR C4-type" evidence="7">
    <location>
        <begin position="334"/>
        <end position="366"/>
    </location>
</feature>
<feature type="coiled-coil region" evidence="4">
    <location>
        <begin position="277"/>
        <end position="304"/>
    </location>
</feature>
<dbReference type="PRINTS" id="PR01217">
    <property type="entry name" value="PRICHEXTENSN"/>
</dbReference>
<dbReference type="HAMAP" id="MF_00926">
    <property type="entry name" value="DksA"/>
    <property type="match status" value="1"/>
</dbReference>
<keyword evidence="4" id="KW-0175">Coiled coil</keyword>
<dbReference type="RefSeq" id="WP_184448607.1">
    <property type="nucleotide sequence ID" value="NZ_CP126170.1"/>
</dbReference>
<dbReference type="SUPFAM" id="SSF57716">
    <property type="entry name" value="Glucocorticoid receptor-like (DNA-binding domain)"/>
    <property type="match status" value="1"/>
</dbReference>
<dbReference type="PROSITE" id="PS51128">
    <property type="entry name" value="ZF_DKSA_2"/>
    <property type="match status" value="1"/>
</dbReference>
<evidence type="ECO:0000256" key="6">
    <source>
        <dbReference type="SAM" id="MobiDB-lite"/>
    </source>
</evidence>
<comment type="function">
    <text evidence="4">Transcription factor that acts by binding directly to the RNA polymerase (RNAP). Required for negative regulation of rRNA expression and positive regulation of several amino acid biosynthesis promoters. Also required for regulation of fis expression.</text>
</comment>
<feature type="compositionally biased region" description="Polar residues" evidence="6">
    <location>
        <begin position="181"/>
        <end position="199"/>
    </location>
</feature>
<feature type="region of interest" description="Disordered" evidence="6">
    <location>
        <begin position="1"/>
        <end position="209"/>
    </location>
</feature>
<dbReference type="InterPro" id="IPR048489">
    <property type="entry name" value="DksA_N"/>
</dbReference>
<organism evidence="9 10">
    <name type="scientific">Xanthomonas rydalmerensis</name>
    <dbReference type="NCBI Taxonomy" id="3046274"/>
    <lineage>
        <taxon>Bacteria</taxon>
        <taxon>Pseudomonadati</taxon>
        <taxon>Pseudomonadota</taxon>
        <taxon>Gammaproteobacteria</taxon>
        <taxon>Lysobacterales</taxon>
        <taxon>Lysobacteraceae</taxon>
        <taxon>Xanthomonas</taxon>
    </lineage>
</organism>
<feature type="domain" description="DnaK suppressor protein DksA N-terminal" evidence="8">
    <location>
        <begin position="261"/>
        <end position="331"/>
    </location>
</feature>
<evidence type="ECO:0000259" key="8">
    <source>
        <dbReference type="Pfam" id="PF21157"/>
    </source>
</evidence>
<feature type="compositionally biased region" description="Low complexity" evidence="6">
    <location>
        <begin position="62"/>
        <end position="77"/>
    </location>
</feature>
<dbReference type="Pfam" id="PF21157">
    <property type="entry name" value="DksA_N"/>
    <property type="match status" value="1"/>
</dbReference>
<evidence type="ECO:0000256" key="2">
    <source>
        <dbReference type="ARBA" id="ARBA00022771"/>
    </source>
</evidence>
<feature type="compositionally biased region" description="Low complexity" evidence="6">
    <location>
        <begin position="85"/>
        <end position="178"/>
    </location>
</feature>
<dbReference type="NCBIfam" id="TIGR02420">
    <property type="entry name" value="dksA"/>
    <property type="match status" value="1"/>
</dbReference>
<dbReference type="SUPFAM" id="SSF109635">
    <property type="entry name" value="DnaK suppressor protein DksA, alpha-hairpin domain"/>
    <property type="match status" value="1"/>
</dbReference>
<keyword evidence="3 4" id="KW-0862">Zinc</keyword>
<keyword evidence="4" id="KW-0963">Cytoplasm</keyword>
<protein>
    <recommendedName>
        <fullName evidence="4">RNA polymerase-binding transcription factor DksA</fullName>
    </recommendedName>
</protein>
<comment type="similarity">
    <text evidence="4">Belongs to the DksA family.</text>
</comment>
<name>A0ABZ0JHN5_9XANT</name>
<keyword evidence="1 4" id="KW-0479">Metal-binding</keyword>
<feature type="compositionally biased region" description="Low complexity" evidence="6">
    <location>
        <begin position="23"/>
        <end position="55"/>
    </location>
</feature>
<evidence type="ECO:0000256" key="1">
    <source>
        <dbReference type="ARBA" id="ARBA00022723"/>
    </source>
</evidence>
<comment type="caution">
    <text evidence="4">Lacks conserved residue(s) required for the propagation of feature annotation.</text>
</comment>
<keyword evidence="2 4" id="KW-0863">Zinc-finger</keyword>
<proteinExistence type="inferred from homology"/>
<comment type="subcellular location">
    <subcellularLocation>
        <location evidence="4">Cytoplasm</location>
    </subcellularLocation>
</comment>
<dbReference type="PANTHER" id="PTHR33823">
    <property type="entry name" value="RNA POLYMERASE-BINDING TRANSCRIPTION FACTOR DKSA-RELATED"/>
    <property type="match status" value="1"/>
</dbReference>
<evidence type="ECO:0000313" key="10">
    <source>
        <dbReference type="Proteomes" id="UP001302020"/>
    </source>
</evidence>
<reference evidence="9 10" key="1">
    <citation type="submission" date="2023-05" db="EMBL/GenBank/DDBJ databases">
        <title>Xanthomonas rydalmerenesis sp. nov., a novel Xanthomonas species isolated from Fragaria x ananassa.</title>
        <authorList>
            <person name="McKnight D.J.E."/>
            <person name="Wong-Bajracharya J."/>
            <person name="Okoh E.B."/>
            <person name="Snijders F."/>
            <person name="Lidbetter F."/>
            <person name="Webster J."/>
            <person name="Djordjevic S.P."/>
            <person name="Bogema D.R."/>
            <person name="Chapman T.A."/>
        </authorList>
    </citation>
    <scope>NUCLEOTIDE SEQUENCE [LARGE SCALE GENOMIC DNA]</scope>
    <source>
        <strain evidence="9 10">DAR34883</strain>
    </source>
</reference>
<dbReference type="Proteomes" id="UP001302020">
    <property type="component" value="Chromosome"/>
</dbReference>
<evidence type="ECO:0000256" key="4">
    <source>
        <dbReference type="HAMAP-Rule" id="MF_00926"/>
    </source>
</evidence>
<keyword evidence="10" id="KW-1185">Reference proteome</keyword>
<dbReference type="PANTHER" id="PTHR33823:SF2">
    <property type="entry name" value="RNA POLYMERASE-BINDING TRANSCRIPTION FACTOR DKSA"/>
    <property type="match status" value="1"/>
</dbReference>
<accession>A0ABZ0JHN5</accession>
<gene>
    <name evidence="4 9" type="primary">dksA</name>
    <name evidence="9" type="ORF">QN243_12910</name>
</gene>
<feature type="zinc finger region" description="dksA C4-type" evidence="5">
    <location>
        <begin position="339"/>
        <end position="363"/>
    </location>
</feature>
<evidence type="ECO:0000313" key="9">
    <source>
        <dbReference type="EMBL" id="WOS39327.1"/>
    </source>
</evidence>
<dbReference type="InterPro" id="IPR012784">
    <property type="entry name" value="DksA_RNA_pol-bd"/>
</dbReference>
<evidence type="ECO:0000259" key="7">
    <source>
        <dbReference type="Pfam" id="PF01258"/>
    </source>
</evidence>
<dbReference type="Gene3D" id="1.20.120.910">
    <property type="entry name" value="DksA, coiled-coil domain"/>
    <property type="match status" value="1"/>
</dbReference>
<evidence type="ECO:0000256" key="5">
    <source>
        <dbReference type="PROSITE-ProRule" id="PRU00510"/>
    </source>
</evidence>
<dbReference type="Pfam" id="PF01258">
    <property type="entry name" value="zf-dskA_traR"/>
    <property type="match status" value="1"/>
</dbReference>
<dbReference type="EMBL" id="CP126172">
    <property type="protein sequence ID" value="WOS39327.1"/>
    <property type="molecule type" value="Genomic_DNA"/>
</dbReference>
<evidence type="ECO:0000256" key="3">
    <source>
        <dbReference type="ARBA" id="ARBA00022833"/>
    </source>
</evidence>
<dbReference type="InterPro" id="IPR000962">
    <property type="entry name" value="Znf_DskA_TraR"/>
</dbReference>
<dbReference type="InterPro" id="IPR037187">
    <property type="entry name" value="DnaK_N"/>
</dbReference>